<evidence type="ECO:0000313" key="2">
    <source>
        <dbReference type="EMBL" id="CAE0795708.1"/>
    </source>
</evidence>
<sequence>MSASEGKSNDLRHAVANMSPNSCQTYKSPGQAIPQGRRLGAVTEATELHQHRVTDGKGQKTGPKCDEEQESPPPPLWTCIVQQSCSQTAIPHLRQDPCPHSRRLGFVNLQKIGHTGFGILAYIIFFDGFPRMPRLKITSVLRAREVKMHGERNRLCQQWPSMIVATQYTGMLPIGHEEKVMCPVAHIYDAIQTDVASAEQYASSEAGKKITKTKNKR</sequence>
<name>A0A7S4FI30_9EUGL</name>
<accession>A0A7S4FI30</accession>
<organism evidence="2">
    <name type="scientific">Eutreptiella gymnastica</name>
    <dbReference type="NCBI Taxonomy" id="73025"/>
    <lineage>
        <taxon>Eukaryota</taxon>
        <taxon>Discoba</taxon>
        <taxon>Euglenozoa</taxon>
        <taxon>Euglenida</taxon>
        <taxon>Spirocuta</taxon>
        <taxon>Euglenophyceae</taxon>
        <taxon>Eutreptiales</taxon>
        <taxon>Eutreptiaceae</taxon>
        <taxon>Eutreptiella</taxon>
    </lineage>
</organism>
<reference evidence="2" key="1">
    <citation type="submission" date="2021-01" db="EMBL/GenBank/DDBJ databases">
        <authorList>
            <person name="Corre E."/>
            <person name="Pelletier E."/>
            <person name="Niang G."/>
            <person name="Scheremetjew M."/>
            <person name="Finn R."/>
            <person name="Kale V."/>
            <person name="Holt S."/>
            <person name="Cochrane G."/>
            <person name="Meng A."/>
            <person name="Brown T."/>
            <person name="Cohen L."/>
        </authorList>
    </citation>
    <scope>NUCLEOTIDE SEQUENCE</scope>
    <source>
        <strain evidence="2">CCMP1594</strain>
    </source>
</reference>
<protein>
    <submittedName>
        <fullName evidence="2">Uncharacterized protein</fullName>
    </submittedName>
</protein>
<feature type="compositionally biased region" description="Polar residues" evidence="1">
    <location>
        <begin position="18"/>
        <end position="28"/>
    </location>
</feature>
<dbReference type="AlphaFoldDB" id="A0A7S4FI30"/>
<gene>
    <name evidence="2" type="ORF">EGYM00163_LOCUS6827</name>
</gene>
<proteinExistence type="predicted"/>
<evidence type="ECO:0000256" key="1">
    <source>
        <dbReference type="SAM" id="MobiDB-lite"/>
    </source>
</evidence>
<feature type="region of interest" description="Disordered" evidence="1">
    <location>
        <begin position="1"/>
        <end position="35"/>
    </location>
</feature>
<feature type="region of interest" description="Disordered" evidence="1">
    <location>
        <begin position="47"/>
        <end position="73"/>
    </location>
</feature>
<dbReference type="EMBL" id="HBJA01021409">
    <property type="protein sequence ID" value="CAE0795708.1"/>
    <property type="molecule type" value="Transcribed_RNA"/>
</dbReference>
<feature type="compositionally biased region" description="Basic and acidic residues" evidence="1">
    <location>
        <begin position="47"/>
        <end position="66"/>
    </location>
</feature>